<dbReference type="PROSITE" id="PS01326">
    <property type="entry name" value="DAP_EPIMERASE"/>
    <property type="match status" value="1"/>
</dbReference>
<dbReference type="FunFam" id="3.10.310.10:FF:000001">
    <property type="entry name" value="Diaminopimelate epimerase"/>
    <property type="match status" value="1"/>
</dbReference>
<evidence type="ECO:0000256" key="9">
    <source>
        <dbReference type="HAMAP-Rule" id="MF_00197"/>
    </source>
</evidence>
<dbReference type="GO" id="GO:0005829">
    <property type="term" value="C:cytosol"/>
    <property type="evidence" value="ECO:0007669"/>
    <property type="project" value="TreeGrafter"/>
</dbReference>
<evidence type="ECO:0000256" key="6">
    <source>
        <dbReference type="ARBA" id="ARBA00023154"/>
    </source>
</evidence>
<evidence type="ECO:0000256" key="7">
    <source>
        <dbReference type="ARBA" id="ARBA00023235"/>
    </source>
</evidence>
<dbReference type="Proteomes" id="UP000198558">
    <property type="component" value="Unassembled WGS sequence"/>
</dbReference>
<evidence type="ECO:0000256" key="3">
    <source>
        <dbReference type="ARBA" id="ARBA00013080"/>
    </source>
</evidence>
<dbReference type="EC" id="5.1.1.7" evidence="3 9"/>
<dbReference type="PANTHER" id="PTHR31689">
    <property type="entry name" value="DIAMINOPIMELATE EPIMERASE, CHLOROPLASTIC"/>
    <property type="match status" value="1"/>
</dbReference>
<keyword evidence="4 9" id="KW-0963">Cytoplasm</keyword>
<comment type="subcellular location">
    <subcellularLocation>
        <location evidence="9">Cytoplasm</location>
    </subcellularLocation>
</comment>
<keyword evidence="12" id="KW-1185">Reference proteome</keyword>
<evidence type="ECO:0000256" key="2">
    <source>
        <dbReference type="ARBA" id="ARBA00010219"/>
    </source>
</evidence>
<evidence type="ECO:0000313" key="11">
    <source>
        <dbReference type="EMBL" id="SET31231.1"/>
    </source>
</evidence>
<dbReference type="SUPFAM" id="SSF54506">
    <property type="entry name" value="Diaminopimelate epimerase-like"/>
    <property type="match status" value="2"/>
</dbReference>
<feature type="binding site" evidence="9">
    <location>
        <begin position="74"/>
        <end position="75"/>
    </location>
    <ligand>
        <name>substrate</name>
    </ligand>
</feature>
<evidence type="ECO:0000313" key="12">
    <source>
        <dbReference type="Proteomes" id="UP000198558"/>
    </source>
</evidence>
<evidence type="ECO:0000256" key="1">
    <source>
        <dbReference type="ARBA" id="ARBA00005196"/>
    </source>
</evidence>
<dbReference type="HAMAP" id="MF_00197">
    <property type="entry name" value="DAP_epimerase"/>
    <property type="match status" value="1"/>
</dbReference>
<evidence type="ECO:0000256" key="4">
    <source>
        <dbReference type="ARBA" id="ARBA00022490"/>
    </source>
</evidence>
<organism evidence="11 12">
    <name type="scientific">Thomasclavelia cocleata</name>
    <dbReference type="NCBI Taxonomy" id="69824"/>
    <lineage>
        <taxon>Bacteria</taxon>
        <taxon>Bacillati</taxon>
        <taxon>Bacillota</taxon>
        <taxon>Erysipelotrichia</taxon>
        <taxon>Erysipelotrichales</taxon>
        <taxon>Coprobacillaceae</taxon>
        <taxon>Thomasclavelia</taxon>
    </lineage>
</organism>
<evidence type="ECO:0000256" key="5">
    <source>
        <dbReference type="ARBA" id="ARBA00022605"/>
    </source>
</evidence>
<dbReference type="InterPro" id="IPR001653">
    <property type="entry name" value="DAP_epimerase_DapF"/>
</dbReference>
<dbReference type="Gene3D" id="3.10.310.10">
    <property type="entry name" value="Diaminopimelate Epimerase, Chain A, domain 1"/>
    <property type="match status" value="2"/>
</dbReference>
<dbReference type="UniPathway" id="UPA00034">
    <property type="reaction ID" value="UER00025"/>
</dbReference>
<keyword evidence="7 9" id="KW-0413">Isomerase</keyword>
<feature type="active site" description="Proton donor" evidence="9">
    <location>
        <position position="73"/>
    </location>
</feature>
<comment type="function">
    <text evidence="9">Catalyzes the stereoinversion of LL-2,6-diaminopimelate (L,L-DAP) to meso-diaminopimelate (meso-DAP), a precursor of L-lysine and an essential component of the bacterial peptidoglycan.</text>
</comment>
<sequence>MRLHFTKMEGLGNDYIYFDGINQKIPMDKEFITKISDRHFGIGSDGMIVILASDKYDFKMRMFNLDGSEAMMCGNGIRCFAKFIYDHKLSDKHVLKIETKSGLRIVELLFEDGRCIGAKVNMGKPILRCKEIPCIYDKEKMINEAMIVDDHEYHLTTISMGNPHTVIFVDDLEILDLAVLGPKFEHHELFPESVNTEFVQVVNEQYIKMRVWERGSGETMACGTGACASMYASYLNGYTKDKVIVQLLGGCLEIEYLDGIIMMSGPAVNVFEGIIEI</sequence>
<feature type="binding site" evidence="9">
    <location>
        <begin position="223"/>
        <end position="224"/>
    </location>
    <ligand>
        <name>substrate</name>
    </ligand>
</feature>
<feature type="active site" description="Proton acceptor" evidence="9">
    <location>
        <position position="222"/>
    </location>
</feature>
<evidence type="ECO:0000256" key="10">
    <source>
        <dbReference type="PROSITE-ProRule" id="PRU10125"/>
    </source>
</evidence>
<feature type="active site" evidence="10">
    <location>
        <position position="73"/>
    </location>
</feature>
<feature type="site" description="Could be important to modulate the pK values of the two catalytic cysteine residues" evidence="9">
    <location>
        <position position="213"/>
    </location>
</feature>
<dbReference type="NCBIfam" id="TIGR00652">
    <property type="entry name" value="DapF"/>
    <property type="match status" value="1"/>
</dbReference>
<feature type="binding site" evidence="9">
    <location>
        <position position="64"/>
    </location>
    <ligand>
        <name>substrate</name>
    </ligand>
</feature>
<dbReference type="GeneID" id="78287853"/>
<dbReference type="PANTHER" id="PTHR31689:SF0">
    <property type="entry name" value="DIAMINOPIMELATE EPIMERASE"/>
    <property type="match status" value="1"/>
</dbReference>
<feature type="site" description="Could be important to modulate the pK values of the two catalytic cysteine residues" evidence="9">
    <location>
        <position position="164"/>
    </location>
</feature>
<gene>
    <name evidence="9" type="primary">dapF</name>
    <name evidence="11" type="ORF">SAMN04489758_10614</name>
</gene>
<dbReference type="OrthoDB" id="9805408at2"/>
<comment type="subunit">
    <text evidence="9">Homodimer.</text>
</comment>
<name>A0A1I0DFX4_9FIRM</name>
<dbReference type="EMBL" id="FOIN01000006">
    <property type="protein sequence ID" value="SET31231.1"/>
    <property type="molecule type" value="Genomic_DNA"/>
</dbReference>
<comment type="pathway">
    <text evidence="1 9">Amino-acid biosynthesis; L-lysine biosynthesis via DAP pathway; DL-2,6-diaminopimelate from LL-2,6-diaminopimelate: step 1/1.</text>
</comment>
<feature type="binding site" evidence="9">
    <location>
        <position position="195"/>
    </location>
    <ligand>
        <name>substrate</name>
    </ligand>
</feature>
<dbReference type="GO" id="GO:0008837">
    <property type="term" value="F:diaminopimelate epimerase activity"/>
    <property type="evidence" value="ECO:0007669"/>
    <property type="project" value="UniProtKB-UniRule"/>
</dbReference>
<feature type="binding site" evidence="9">
    <location>
        <position position="13"/>
    </location>
    <ligand>
        <name>substrate</name>
    </ligand>
</feature>
<feature type="binding site" evidence="9">
    <location>
        <begin position="213"/>
        <end position="214"/>
    </location>
    <ligand>
        <name>substrate</name>
    </ligand>
</feature>
<feature type="binding site" evidence="9">
    <location>
        <position position="162"/>
    </location>
    <ligand>
        <name>substrate</name>
    </ligand>
</feature>
<keyword evidence="6 9" id="KW-0457">Lysine biosynthesis</keyword>
<accession>A0A1I0DFX4</accession>
<dbReference type="Pfam" id="PF01678">
    <property type="entry name" value="DAP_epimerase"/>
    <property type="match status" value="2"/>
</dbReference>
<protein>
    <recommendedName>
        <fullName evidence="3 9">Diaminopimelate epimerase</fullName>
        <shortName evidence="9">DAP epimerase</shortName>
        <ecNumber evidence="3 9">5.1.1.7</ecNumber>
    </recommendedName>
    <alternativeName>
        <fullName evidence="9">PLP-independent amino acid racemase</fullName>
    </alternativeName>
</protein>
<dbReference type="GO" id="GO:0009089">
    <property type="term" value="P:lysine biosynthetic process via diaminopimelate"/>
    <property type="evidence" value="ECO:0007669"/>
    <property type="project" value="UniProtKB-UniRule"/>
</dbReference>
<comment type="catalytic activity">
    <reaction evidence="8 9">
        <text>(2S,6S)-2,6-diaminopimelate = meso-2,6-diaminopimelate</text>
        <dbReference type="Rhea" id="RHEA:15393"/>
        <dbReference type="ChEBI" id="CHEBI:57609"/>
        <dbReference type="ChEBI" id="CHEBI:57791"/>
        <dbReference type="EC" id="5.1.1.7"/>
    </reaction>
</comment>
<comment type="similarity">
    <text evidence="2 9">Belongs to the diaminopimelate epimerase family.</text>
</comment>
<keyword evidence="5 9" id="KW-0028">Amino-acid biosynthesis</keyword>
<proteinExistence type="inferred from homology"/>
<comment type="caution">
    <text evidence="9">Lacks conserved residue(s) required for the propagation of feature annotation.</text>
</comment>
<dbReference type="RefSeq" id="WP_092352792.1">
    <property type="nucleotide sequence ID" value="NZ_FOIN01000006.1"/>
</dbReference>
<reference evidence="12" key="1">
    <citation type="submission" date="2016-10" db="EMBL/GenBank/DDBJ databases">
        <authorList>
            <person name="Varghese N."/>
            <person name="Submissions S."/>
        </authorList>
    </citation>
    <scope>NUCLEOTIDE SEQUENCE [LARGE SCALE GENOMIC DNA]</scope>
    <source>
        <strain evidence="12">DSM 1551</strain>
    </source>
</reference>
<dbReference type="InterPro" id="IPR018510">
    <property type="entry name" value="DAP_epimerase_AS"/>
</dbReference>
<dbReference type="AlphaFoldDB" id="A0A1I0DFX4"/>
<evidence type="ECO:0000256" key="8">
    <source>
        <dbReference type="ARBA" id="ARBA00051712"/>
    </source>
</evidence>